<organism evidence="1 2">
    <name type="scientific">Stenomitos frigidus ULC18</name>
    <dbReference type="NCBI Taxonomy" id="2107698"/>
    <lineage>
        <taxon>Bacteria</taxon>
        <taxon>Bacillati</taxon>
        <taxon>Cyanobacteriota</taxon>
        <taxon>Cyanophyceae</taxon>
        <taxon>Leptolyngbyales</taxon>
        <taxon>Leptolyngbyaceae</taxon>
        <taxon>Stenomitos</taxon>
    </lineage>
</organism>
<protein>
    <submittedName>
        <fullName evidence="1">Uncharacterized protein</fullName>
    </submittedName>
</protein>
<evidence type="ECO:0000313" key="2">
    <source>
        <dbReference type="Proteomes" id="UP000239576"/>
    </source>
</evidence>
<gene>
    <name evidence="1" type="ORF">C7B82_07860</name>
</gene>
<name>A0A2T1EE65_9CYAN</name>
<proteinExistence type="predicted"/>
<accession>A0A2T1EE65</accession>
<evidence type="ECO:0000313" key="1">
    <source>
        <dbReference type="EMBL" id="PSB30991.1"/>
    </source>
</evidence>
<comment type="caution">
    <text evidence="1">The sequence shown here is derived from an EMBL/GenBank/DDBJ whole genome shotgun (WGS) entry which is preliminary data.</text>
</comment>
<reference evidence="2" key="1">
    <citation type="submission" date="2018-02" db="EMBL/GenBank/DDBJ databases">
        <authorList>
            <person name="Moore K."/>
            <person name="Momper L."/>
        </authorList>
    </citation>
    <scope>NUCLEOTIDE SEQUENCE [LARGE SCALE GENOMIC DNA]</scope>
    <source>
        <strain evidence="2">ULC18</strain>
    </source>
</reference>
<dbReference type="Proteomes" id="UP000239576">
    <property type="component" value="Unassembled WGS sequence"/>
</dbReference>
<keyword evidence="2" id="KW-1185">Reference proteome</keyword>
<dbReference type="EMBL" id="PVWK01000044">
    <property type="protein sequence ID" value="PSB30991.1"/>
    <property type="molecule type" value="Genomic_DNA"/>
</dbReference>
<sequence>MTALGEAVKVSWLIAPRSRRPVPEIFWLDFLNPKQLKMLLVQRDEAETKMLAFPVAFRPQTTLRLKLSL</sequence>
<dbReference type="AlphaFoldDB" id="A0A2T1EE65"/>
<reference evidence="1 2" key="2">
    <citation type="submission" date="2018-03" db="EMBL/GenBank/DDBJ databases">
        <title>The ancient ancestry and fast evolution of plastids.</title>
        <authorList>
            <person name="Moore K.R."/>
            <person name="Magnabosco C."/>
            <person name="Momper L."/>
            <person name="Gold D.A."/>
            <person name="Bosak T."/>
            <person name="Fournier G.P."/>
        </authorList>
    </citation>
    <scope>NUCLEOTIDE SEQUENCE [LARGE SCALE GENOMIC DNA]</scope>
    <source>
        <strain evidence="1 2">ULC18</strain>
    </source>
</reference>